<dbReference type="InterPro" id="IPR021261">
    <property type="entry name" value="GPCAT"/>
</dbReference>
<feature type="transmembrane region" description="Helical" evidence="13">
    <location>
        <begin position="371"/>
        <end position="390"/>
    </location>
</feature>
<proteinExistence type="inferred from homology"/>
<evidence type="ECO:0000313" key="15">
    <source>
        <dbReference type="Proteomes" id="UP000232323"/>
    </source>
</evidence>
<evidence type="ECO:0000256" key="11">
    <source>
        <dbReference type="ARBA" id="ARBA00023264"/>
    </source>
</evidence>
<name>A0A250WWN4_9CHLO</name>
<keyword evidence="11" id="KW-1208">Phospholipid metabolism</keyword>
<sequence>MAHVKRQDEQHGGNIDAEAEMSAREIKALLDKSTKGLAGAMEPLQFTLGVLLLCIIIFSLGSCPWALPYLYLGLACVGLPWRAWTYVRRGYGFFLIDFCYFANAAVILWLLFGTNSLSLAVTKIHNKGSLVQKGCPQRTDNHPTPFTCPQGPQNPGSSSVPSLHYSTSTSAAGIQAAVYSLAEGPLAAALIAWQCAWVLGSVEHTTSVLVHLLPGLVMYSLHHLSSSQRKDTNHYVQDCCLVLLSDRDICKPGCDSAACSDALLLPHIRGTWSQVLTWHLAVPILGYLVWQFLYWFVVQVFCLKLITKKGYDTSYRALARRAAKANNWIHRFVRRGSINRRIVLFGVFQFAFTVATLAVALVTYYSPILAAIWQVVKLTVPLYYGATYQLQQLPQKGVRKGVRRLSTLGLASSIFLFLVDEEGAYSDNFNALTNDVHCYKDGVKNGDSKISRVDVNASALLSTRKE</sequence>
<dbReference type="PANTHER" id="PTHR31201">
    <property type="entry name" value="OS01G0585100 PROTEIN"/>
    <property type="match status" value="1"/>
</dbReference>
<dbReference type="GO" id="GO:0016020">
    <property type="term" value="C:membrane"/>
    <property type="evidence" value="ECO:0007669"/>
    <property type="project" value="UniProtKB-SubCell"/>
</dbReference>
<comment type="subcellular location">
    <subcellularLocation>
        <location evidence="1">Membrane</location>
        <topology evidence="1">Multi-pass membrane protein</topology>
    </subcellularLocation>
</comment>
<dbReference type="PANTHER" id="PTHR31201:SF1">
    <property type="entry name" value="GLYCEROPHOSPHOCHOLINE ACYLTRANSFERASE 1"/>
    <property type="match status" value="1"/>
</dbReference>
<evidence type="ECO:0000313" key="14">
    <source>
        <dbReference type="EMBL" id="GAX75176.1"/>
    </source>
</evidence>
<keyword evidence="10" id="KW-0594">Phospholipid biosynthesis</keyword>
<feature type="transmembrane region" description="Helical" evidence="13">
    <location>
        <begin position="91"/>
        <end position="112"/>
    </location>
</feature>
<feature type="transmembrane region" description="Helical" evidence="13">
    <location>
        <begin position="66"/>
        <end position="84"/>
    </location>
</feature>
<accession>A0A250WWN4</accession>
<keyword evidence="6 13" id="KW-0812">Transmembrane</keyword>
<protein>
    <recommendedName>
        <fullName evidence="3">Glycerophosphocholine acyltransferase 1</fullName>
    </recommendedName>
</protein>
<organism evidence="14 15">
    <name type="scientific">Chlamydomonas eustigma</name>
    <dbReference type="NCBI Taxonomy" id="1157962"/>
    <lineage>
        <taxon>Eukaryota</taxon>
        <taxon>Viridiplantae</taxon>
        <taxon>Chlorophyta</taxon>
        <taxon>core chlorophytes</taxon>
        <taxon>Chlorophyceae</taxon>
        <taxon>CS clade</taxon>
        <taxon>Chlamydomonadales</taxon>
        <taxon>Chlamydomonadaceae</taxon>
        <taxon>Chlamydomonas</taxon>
    </lineage>
</organism>
<evidence type="ECO:0000256" key="12">
    <source>
        <dbReference type="ARBA" id="ARBA00023315"/>
    </source>
</evidence>
<evidence type="ECO:0000256" key="9">
    <source>
        <dbReference type="ARBA" id="ARBA00023136"/>
    </source>
</evidence>
<keyword evidence="4" id="KW-0444">Lipid biosynthesis</keyword>
<feature type="transmembrane region" description="Helical" evidence="13">
    <location>
        <begin position="342"/>
        <end position="365"/>
    </location>
</feature>
<gene>
    <name evidence="14" type="ORF">CEUSTIGMA_g2620.t1</name>
</gene>
<evidence type="ECO:0000256" key="7">
    <source>
        <dbReference type="ARBA" id="ARBA00022989"/>
    </source>
</evidence>
<evidence type="ECO:0000256" key="10">
    <source>
        <dbReference type="ARBA" id="ARBA00023209"/>
    </source>
</evidence>
<keyword evidence="12" id="KW-0012">Acyltransferase</keyword>
<dbReference type="Proteomes" id="UP000232323">
    <property type="component" value="Unassembled WGS sequence"/>
</dbReference>
<keyword evidence="15" id="KW-1185">Reference proteome</keyword>
<comment type="caution">
    <text evidence="14">The sequence shown here is derived from an EMBL/GenBank/DDBJ whole genome shotgun (WGS) entry which is preliminary data.</text>
</comment>
<evidence type="ECO:0000256" key="13">
    <source>
        <dbReference type="SAM" id="Phobius"/>
    </source>
</evidence>
<feature type="transmembrane region" description="Helical" evidence="13">
    <location>
        <begin position="37"/>
        <end position="60"/>
    </location>
</feature>
<dbReference type="AlphaFoldDB" id="A0A250WWN4"/>
<keyword evidence="9 13" id="KW-0472">Membrane</keyword>
<feature type="transmembrane region" description="Helical" evidence="13">
    <location>
        <begin position="284"/>
        <end position="306"/>
    </location>
</feature>
<evidence type="ECO:0000256" key="5">
    <source>
        <dbReference type="ARBA" id="ARBA00022679"/>
    </source>
</evidence>
<dbReference type="Pfam" id="PF10998">
    <property type="entry name" value="DUF2838"/>
    <property type="match status" value="1"/>
</dbReference>
<comment type="similarity">
    <text evidence="2">Belongs to the GPC1 family.</text>
</comment>
<evidence type="ECO:0000256" key="6">
    <source>
        <dbReference type="ARBA" id="ARBA00022692"/>
    </source>
</evidence>
<dbReference type="GO" id="GO:0006656">
    <property type="term" value="P:phosphatidylcholine biosynthetic process"/>
    <property type="evidence" value="ECO:0007669"/>
    <property type="project" value="TreeGrafter"/>
</dbReference>
<reference evidence="14 15" key="1">
    <citation type="submission" date="2017-08" db="EMBL/GenBank/DDBJ databases">
        <title>Acidophilic green algal genome provides insights into adaptation to an acidic environment.</title>
        <authorList>
            <person name="Hirooka S."/>
            <person name="Hirose Y."/>
            <person name="Kanesaki Y."/>
            <person name="Higuchi S."/>
            <person name="Fujiwara T."/>
            <person name="Onuma R."/>
            <person name="Era A."/>
            <person name="Ohbayashi R."/>
            <person name="Uzuka A."/>
            <person name="Nozaki H."/>
            <person name="Yoshikawa H."/>
            <person name="Miyagishima S.Y."/>
        </authorList>
    </citation>
    <scope>NUCLEOTIDE SEQUENCE [LARGE SCALE GENOMIC DNA]</scope>
    <source>
        <strain evidence="14 15">NIES-2499</strain>
    </source>
</reference>
<dbReference type="GO" id="GO:0016746">
    <property type="term" value="F:acyltransferase activity"/>
    <property type="evidence" value="ECO:0007669"/>
    <property type="project" value="UniProtKB-KW"/>
</dbReference>
<dbReference type="OrthoDB" id="535100at2759"/>
<keyword evidence="5" id="KW-0808">Transferase</keyword>
<evidence type="ECO:0000256" key="3">
    <source>
        <dbReference type="ARBA" id="ARBA00019082"/>
    </source>
</evidence>
<keyword evidence="7 13" id="KW-1133">Transmembrane helix</keyword>
<dbReference type="EMBL" id="BEGY01000011">
    <property type="protein sequence ID" value="GAX75176.1"/>
    <property type="molecule type" value="Genomic_DNA"/>
</dbReference>
<evidence type="ECO:0000256" key="2">
    <source>
        <dbReference type="ARBA" id="ARBA00006675"/>
    </source>
</evidence>
<evidence type="ECO:0000256" key="1">
    <source>
        <dbReference type="ARBA" id="ARBA00004141"/>
    </source>
</evidence>
<evidence type="ECO:0000256" key="8">
    <source>
        <dbReference type="ARBA" id="ARBA00023098"/>
    </source>
</evidence>
<evidence type="ECO:0000256" key="4">
    <source>
        <dbReference type="ARBA" id="ARBA00022516"/>
    </source>
</evidence>
<keyword evidence="8" id="KW-0443">Lipid metabolism</keyword>